<evidence type="ECO:0000313" key="8">
    <source>
        <dbReference type="Proteomes" id="UP000017813"/>
    </source>
</evidence>
<evidence type="ECO:0000313" key="7">
    <source>
        <dbReference type="EMBL" id="EFG30953.1"/>
    </source>
</evidence>
<evidence type="ECO:0000256" key="2">
    <source>
        <dbReference type="ARBA" id="ARBA00022692"/>
    </source>
</evidence>
<organism evidence="7 8">
    <name type="scientific">Simonsiella muelleri ATCC 29453</name>
    <dbReference type="NCBI Taxonomy" id="641147"/>
    <lineage>
        <taxon>Bacteria</taxon>
        <taxon>Pseudomonadati</taxon>
        <taxon>Pseudomonadota</taxon>
        <taxon>Betaproteobacteria</taxon>
        <taxon>Neisseriales</taxon>
        <taxon>Neisseriaceae</taxon>
        <taxon>Simonsiella</taxon>
    </lineage>
</organism>
<keyword evidence="3 5" id="KW-1133">Transmembrane helix</keyword>
<comment type="subcellular location">
    <subcellularLocation>
        <location evidence="1">Membrane</location>
    </subcellularLocation>
</comment>
<dbReference type="Proteomes" id="UP000017813">
    <property type="component" value="Unassembled WGS sequence"/>
</dbReference>
<dbReference type="InterPro" id="IPR025423">
    <property type="entry name" value="TMEM205-like"/>
</dbReference>
<keyword evidence="4 5" id="KW-0472">Membrane</keyword>
<reference evidence="7 8" key="1">
    <citation type="submission" date="2010-03" db="EMBL/GenBank/DDBJ databases">
        <authorList>
            <consortium name="The Broad Institute Genome Sequencing Platform"/>
            <person name="Ward D."/>
            <person name="Earl A."/>
            <person name="Feldgarden M."/>
            <person name="Gevers D."/>
            <person name="Young S."/>
            <person name="Zeng Q."/>
            <person name="Koehrsen M."/>
            <person name="Alvarado L."/>
            <person name="Berlin A.M."/>
            <person name="Borenstein D."/>
            <person name="Chapman S.B."/>
            <person name="Chen Z."/>
            <person name="Engels R."/>
            <person name="Freedman E."/>
            <person name="Gellesch M."/>
            <person name="Goldberg J."/>
            <person name="Griggs A."/>
            <person name="Gujja S."/>
            <person name="Heilman E.R."/>
            <person name="Heiman D.I."/>
            <person name="Hepburn T.A."/>
            <person name="Howarth C."/>
            <person name="Jen D."/>
            <person name="Larson L."/>
            <person name="Mehta T."/>
            <person name="Park D."/>
            <person name="Pearson M."/>
            <person name="Richards J."/>
            <person name="Roberts A."/>
            <person name="Saif S."/>
            <person name="Shea T.D."/>
            <person name="Shenoy N."/>
            <person name="Sisk P."/>
            <person name="Stolte C."/>
            <person name="Sykes S.N."/>
            <person name="Walk T."/>
            <person name="White J."/>
            <person name="Yandava C."/>
            <person name="Izard J."/>
            <person name="Baranova O.V."/>
            <person name="Blanton J.M."/>
            <person name="Tanner A.C."/>
            <person name="Dewhirst F."/>
            <person name="Haas B."/>
            <person name="Nusbaum C."/>
            <person name="Birren B."/>
        </authorList>
    </citation>
    <scope>NUCLEOTIDE SEQUENCE [LARGE SCALE GENOMIC DNA]</scope>
    <source>
        <strain evidence="7 8">ATCC 29453</strain>
    </source>
</reference>
<dbReference type="STRING" id="641147.HMPREF9021_01181"/>
<evidence type="ECO:0000259" key="6">
    <source>
        <dbReference type="Pfam" id="PF13664"/>
    </source>
</evidence>
<evidence type="ECO:0000256" key="3">
    <source>
        <dbReference type="ARBA" id="ARBA00022989"/>
    </source>
</evidence>
<dbReference type="OrthoDB" id="5797290at2"/>
<dbReference type="Pfam" id="PF13664">
    <property type="entry name" value="DUF4149"/>
    <property type="match status" value="1"/>
</dbReference>
<proteinExistence type="predicted"/>
<dbReference type="eggNOG" id="ENOG5031AKJ">
    <property type="taxonomic scope" value="Bacteria"/>
</dbReference>
<evidence type="ECO:0000256" key="5">
    <source>
        <dbReference type="SAM" id="Phobius"/>
    </source>
</evidence>
<feature type="transmembrane region" description="Helical" evidence="5">
    <location>
        <begin position="44"/>
        <end position="62"/>
    </location>
</feature>
<dbReference type="EMBL" id="ADCY02000024">
    <property type="protein sequence ID" value="EFG30953.1"/>
    <property type="molecule type" value="Genomic_DNA"/>
</dbReference>
<evidence type="ECO:0000256" key="4">
    <source>
        <dbReference type="ARBA" id="ARBA00023136"/>
    </source>
</evidence>
<dbReference type="HOGENOM" id="CLU_136732_0_0_4"/>
<evidence type="ECO:0000256" key="1">
    <source>
        <dbReference type="ARBA" id="ARBA00004370"/>
    </source>
</evidence>
<feature type="domain" description="TMEM205-like" evidence="6">
    <location>
        <begin position="7"/>
        <end position="105"/>
    </location>
</feature>
<gene>
    <name evidence="7" type="ORF">HMPREF9021_01181</name>
</gene>
<keyword evidence="2 5" id="KW-0812">Transmembrane</keyword>
<protein>
    <recommendedName>
        <fullName evidence="6">TMEM205-like domain-containing protein</fullName>
    </recommendedName>
</protein>
<name>V9H8G9_9NEIS</name>
<accession>V9H8G9</accession>
<dbReference type="AlphaFoldDB" id="V9H8G9"/>
<feature type="transmembrane region" description="Helical" evidence="5">
    <location>
        <begin position="122"/>
        <end position="144"/>
    </location>
</feature>
<comment type="caution">
    <text evidence="7">The sequence shown here is derived from an EMBL/GenBank/DDBJ whole genome shotgun (WGS) entry which is preliminary data.</text>
</comment>
<reference evidence="7 8" key="2">
    <citation type="submission" date="2011-10" db="EMBL/GenBank/DDBJ databases">
        <title>The Genome Sequence of Simonsiella muelleri ATCC 29453.</title>
        <authorList>
            <consortium name="The Broad Institute Genome Sequencing Platform"/>
            <consortium name="The Broad Institute Genome Sequencing Center for Infectious Disease"/>
            <person name="Earl A."/>
            <person name="Ward D."/>
            <person name="Feldgarden M."/>
            <person name="Gevers D."/>
            <person name="Izard J."/>
            <person name="Baranova O.V."/>
            <person name="Blanton J.M."/>
            <person name="Tanner A.C."/>
            <person name="Dewhirst F."/>
            <person name="Young S.K."/>
            <person name="Zeng Q."/>
            <person name="Gargeya S."/>
            <person name="Fitzgerald M."/>
            <person name="Haas B."/>
            <person name="Abouelleil A."/>
            <person name="Alvarado L."/>
            <person name="Arachchi H.M."/>
            <person name="Berlin A."/>
            <person name="Brown A."/>
            <person name="Chapman S.B."/>
            <person name="Chen Z."/>
            <person name="Dunbar C."/>
            <person name="Freedman E."/>
            <person name="Gearin G."/>
            <person name="Goldberg J."/>
            <person name="Griggs A."/>
            <person name="Gujja S."/>
            <person name="Heiman D."/>
            <person name="Howarth C."/>
            <person name="Larson L."/>
            <person name="Lui A."/>
            <person name="MacDonald P.J.P."/>
            <person name="Montmayeur A."/>
            <person name="Murphy C."/>
            <person name="Neiman D."/>
            <person name="Pearson M."/>
            <person name="Priest M."/>
            <person name="Roberts A."/>
            <person name="Saif S."/>
            <person name="Shea T."/>
            <person name="Shenoy N."/>
            <person name="Sisk P."/>
            <person name="Stolte C."/>
            <person name="Sykes S."/>
            <person name="Wortman J."/>
            <person name="Nusbaum C."/>
            <person name="Birren B."/>
        </authorList>
    </citation>
    <scope>NUCLEOTIDE SEQUENCE [LARGE SCALE GENOMIC DNA]</scope>
    <source>
        <strain evidence="7 8">ATCC 29453</strain>
    </source>
</reference>
<sequence length="148" mass="16408">MKRVAALLMSVWLGVQIGVGYVVAPILFANLEKMQAGQLAGELFHIVHYLGLFAWGWAFMAVGRTSAWEHGSANKHTRKWIGLLLVLILISEFLFAPTIAALKNNQTPFLVNWFGGTFQTWHGVSSITYLLETVLGLGILVKLLRLSD</sequence>
<feature type="transmembrane region" description="Helical" evidence="5">
    <location>
        <begin position="83"/>
        <end position="102"/>
    </location>
</feature>
<dbReference type="GO" id="GO:0016020">
    <property type="term" value="C:membrane"/>
    <property type="evidence" value="ECO:0007669"/>
    <property type="project" value="UniProtKB-SubCell"/>
</dbReference>
<dbReference type="RefSeq" id="WP_002641749.1">
    <property type="nucleotide sequence ID" value="NZ_CP019448.1"/>
</dbReference>
<keyword evidence="8" id="KW-1185">Reference proteome</keyword>
<dbReference type="KEGG" id="smur:BWP33_04505"/>